<dbReference type="AlphaFoldDB" id="A0A428Z661"/>
<name>A0A428Z661_KIBAR</name>
<proteinExistence type="predicted"/>
<dbReference type="EMBL" id="QHKI01000022">
    <property type="protein sequence ID" value="RSM82570.1"/>
    <property type="molecule type" value="Genomic_DNA"/>
</dbReference>
<organism evidence="1 2">
    <name type="scientific">Kibdelosporangium aridum</name>
    <dbReference type="NCBI Taxonomy" id="2030"/>
    <lineage>
        <taxon>Bacteria</taxon>
        <taxon>Bacillati</taxon>
        <taxon>Actinomycetota</taxon>
        <taxon>Actinomycetes</taxon>
        <taxon>Pseudonocardiales</taxon>
        <taxon>Pseudonocardiaceae</taxon>
        <taxon>Kibdelosporangium</taxon>
    </lineage>
</organism>
<dbReference type="InterPro" id="IPR010982">
    <property type="entry name" value="Lambda_DNA-bd_dom_sf"/>
</dbReference>
<evidence type="ECO:0000313" key="2">
    <source>
        <dbReference type="Proteomes" id="UP000287547"/>
    </source>
</evidence>
<dbReference type="OrthoDB" id="3698213at2"/>
<accession>A0A428Z661</accession>
<dbReference type="GO" id="GO:0003677">
    <property type="term" value="F:DNA binding"/>
    <property type="evidence" value="ECO:0007669"/>
    <property type="project" value="InterPro"/>
</dbReference>
<gene>
    <name evidence="1" type="ORF">DMH04_25600</name>
</gene>
<dbReference type="Gene3D" id="1.10.260.40">
    <property type="entry name" value="lambda repressor-like DNA-binding domains"/>
    <property type="match status" value="1"/>
</dbReference>
<reference evidence="1 2" key="1">
    <citation type="submission" date="2018-05" db="EMBL/GenBank/DDBJ databases">
        <title>Evolution of GPA BGCs.</title>
        <authorList>
            <person name="Waglechner N."/>
            <person name="Wright G.D."/>
        </authorList>
    </citation>
    <scope>NUCLEOTIDE SEQUENCE [LARGE SCALE GENOMIC DNA]</scope>
    <source>
        <strain evidence="1 2">A82846</strain>
    </source>
</reference>
<dbReference type="RefSeq" id="WP_051793382.1">
    <property type="nucleotide sequence ID" value="NZ_QHKI01000022.1"/>
</dbReference>
<dbReference type="Proteomes" id="UP000287547">
    <property type="component" value="Unassembled WGS sequence"/>
</dbReference>
<comment type="caution">
    <text evidence="1">The sequence shown here is derived from an EMBL/GenBank/DDBJ whole genome shotgun (WGS) entry which is preliminary data.</text>
</comment>
<evidence type="ECO:0000313" key="1">
    <source>
        <dbReference type="EMBL" id="RSM82570.1"/>
    </source>
</evidence>
<protein>
    <submittedName>
        <fullName evidence="1">Transcriptional regulator</fullName>
    </submittedName>
</protein>
<sequence length="479" mass="52059">MPMATVRVWTGAETKVLRRAMRLSVRDFAQQLDVAVRTVARWEARGADITLAPDSQGLLDTAFARVPDDVKQRFASELAALGAVEPTAEQEVATPPAVAGTVQLPVLVDGRPVLVPLATHVSADGFGGFLAGFADVQSGHVALAEPNAMSPLDRRALLKVGFGAALWTALNPDEVQHVVAALENPRRNLDVTVVEYFGRQLDECMADDGTRGPASTLPAVLGLLVAVDRAAHDVGPDVRRELLSVAARIAEFAGWLYRDVHDPLRAGYWRDRATEWAQEAGDTAMQGYVLLKKAQAAYDERDALRMLTLSQAVRNGPWQLPIRVQAEAAQQEARGYAMLGHQQTEVERNLDEAHQLLAAAVDDGEQLGAHYNATLLRMQTAICHTEAGQPRQAAELYRQWLQDEDFSPRDYGYFSSLMASALALAGEPDEAARVGLTAWPLAVETDSGRTKAELQKVLATLKPWQGRSSVRALREAIGV</sequence>